<evidence type="ECO:0000313" key="1">
    <source>
        <dbReference type="EnsemblMetazoa" id="GPPI006419-PA"/>
    </source>
</evidence>
<name>A0A1B0AS01_9MUSC</name>
<proteinExistence type="predicted"/>
<reference evidence="2" key="1">
    <citation type="submission" date="2015-01" db="EMBL/GenBank/DDBJ databases">
        <authorList>
            <person name="Aksoy S."/>
            <person name="Warren W."/>
            <person name="Wilson R.K."/>
        </authorList>
    </citation>
    <scope>NUCLEOTIDE SEQUENCE [LARGE SCALE GENOMIC DNA]</scope>
    <source>
        <strain evidence="2">IAEA</strain>
    </source>
</reference>
<keyword evidence="2" id="KW-1185">Reference proteome</keyword>
<organism evidence="1 2">
    <name type="scientific">Glossina palpalis gambiensis</name>
    <dbReference type="NCBI Taxonomy" id="67801"/>
    <lineage>
        <taxon>Eukaryota</taxon>
        <taxon>Metazoa</taxon>
        <taxon>Ecdysozoa</taxon>
        <taxon>Arthropoda</taxon>
        <taxon>Hexapoda</taxon>
        <taxon>Insecta</taxon>
        <taxon>Pterygota</taxon>
        <taxon>Neoptera</taxon>
        <taxon>Endopterygota</taxon>
        <taxon>Diptera</taxon>
        <taxon>Brachycera</taxon>
        <taxon>Muscomorpha</taxon>
        <taxon>Hippoboscoidea</taxon>
        <taxon>Glossinidae</taxon>
        <taxon>Glossina</taxon>
    </lineage>
</organism>
<dbReference type="VEuPathDB" id="VectorBase:GPPI006419"/>
<sequence length="221" mass="24969">MLNNVGRIASFEFRMCLAMPFHKKTFISVLDYVDSFAIINQDFKEVNRSRHGLLGKHNLLLNRKMWTRTAALYCCLLHKQPTISNENDNNKEDTPTSFFMTERLSEIAALQYNVATRNPAMIQQGINLEVLPLGTKNLGGLSTPSTILRARIKCILCFTTPSARKISDISNSKYFPIDAHTVCNKICIPLGIYSNKNASIWGDNICSASMNFDPLRDQLFV</sequence>
<evidence type="ECO:0000313" key="2">
    <source>
        <dbReference type="Proteomes" id="UP000092460"/>
    </source>
</evidence>
<dbReference type="EMBL" id="JXJN01002629">
    <property type="status" value="NOT_ANNOTATED_CDS"/>
    <property type="molecule type" value="Genomic_DNA"/>
</dbReference>
<protein>
    <submittedName>
        <fullName evidence="1">Uncharacterized protein</fullName>
    </submittedName>
</protein>
<dbReference type="Proteomes" id="UP000092460">
    <property type="component" value="Unassembled WGS sequence"/>
</dbReference>
<reference evidence="1" key="2">
    <citation type="submission" date="2020-05" db="UniProtKB">
        <authorList>
            <consortium name="EnsemblMetazoa"/>
        </authorList>
    </citation>
    <scope>IDENTIFICATION</scope>
    <source>
        <strain evidence="1">IAEA</strain>
    </source>
</reference>
<accession>A0A1B0AS01</accession>
<dbReference type="EnsemblMetazoa" id="GPPI006419-RA">
    <property type="protein sequence ID" value="GPPI006419-PA"/>
    <property type="gene ID" value="GPPI006419"/>
</dbReference>
<dbReference type="AlphaFoldDB" id="A0A1B0AS01"/>